<name>A0A5C1AFA9_9BACT</name>
<feature type="region of interest" description="Disordered" evidence="1">
    <location>
        <begin position="1"/>
        <end position="22"/>
    </location>
</feature>
<accession>A0A5C1AFA9</accession>
<sequence length="68" mass="7480">MPLLSREQHLATFGGTMNPAGDNEVPPFDFWSYFDAIPASDFESGTTARPAMSRRSIESRPVGTSTSW</sequence>
<dbReference type="KEGG" id="lrs:PX52LOC_03365"/>
<dbReference type="OrthoDB" id="194302at2"/>
<keyword evidence="3" id="KW-1185">Reference proteome</keyword>
<dbReference type="EMBL" id="CP042425">
    <property type="protein sequence ID" value="QEL16412.1"/>
    <property type="molecule type" value="Genomic_DNA"/>
</dbReference>
<feature type="region of interest" description="Disordered" evidence="1">
    <location>
        <begin position="43"/>
        <end position="68"/>
    </location>
</feature>
<evidence type="ECO:0000313" key="2">
    <source>
        <dbReference type="EMBL" id="QEL16412.1"/>
    </source>
</evidence>
<reference evidence="3" key="1">
    <citation type="submission" date="2019-08" db="EMBL/GenBank/DDBJ databases">
        <title>Limnoglobus roseus gen. nov., sp. nov., a novel freshwater planctomycete with a giant genome from the family Gemmataceae.</title>
        <authorList>
            <person name="Kulichevskaya I.S."/>
            <person name="Naumoff D.G."/>
            <person name="Miroshnikov K."/>
            <person name="Ivanova A."/>
            <person name="Philippov D.A."/>
            <person name="Hakobyan A."/>
            <person name="Rijpstra I.C."/>
            <person name="Sinninghe Damste J.S."/>
            <person name="Liesack W."/>
            <person name="Dedysh S.N."/>
        </authorList>
    </citation>
    <scope>NUCLEOTIDE SEQUENCE [LARGE SCALE GENOMIC DNA]</scope>
    <source>
        <strain evidence="3">PX52</strain>
    </source>
</reference>
<dbReference type="AlphaFoldDB" id="A0A5C1AFA9"/>
<proteinExistence type="predicted"/>
<protein>
    <submittedName>
        <fullName evidence="2">Uncharacterized protein</fullName>
    </submittedName>
</protein>
<dbReference type="Proteomes" id="UP000324974">
    <property type="component" value="Chromosome"/>
</dbReference>
<organism evidence="2 3">
    <name type="scientific">Limnoglobus roseus</name>
    <dbReference type="NCBI Taxonomy" id="2598579"/>
    <lineage>
        <taxon>Bacteria</taxon>
        <taxon>Pseudomonadati</taxon>
        <taxon>Planctomycetota</taxon>
        <taxon>Planctomycetia</taxon>
        <taxon>Gemmatales</taxon>
        <taxon>Gemmataceae</taxon>
        <taxon>Limnoglobus</taxon>
    </lineage>
</organism>
<gene>
    <name evidence="2" type="ORF">PX52LOC_03365</name>
</gene>
<evidence type="ECO:0000313" key="3">
    <source>
        <dbReference type="Proteomes" id="UP000324974"/>
    </source>
</evidence>
<dbReference type="RefSeq" id="WP_149111151.1">
    <property type="nucleotide sequence ID" value="NZ_CP042425.1"/>
</dbReference>
<evidence type="ECO:0000256" key="1">
    <source>
        <dbReference type="SAM" id="MobiDB-lite"/>
    </source>
</evidence>